<organism evidence="5 6">
    <name type="scientific">Dictyobacter kobayashii</name>
    <dbReference type="NCBI Taxonomy" id="2014872"/>
    <lineage>
        <taxon>Bacteria</taxon>
        <taxon>Bacillati</taxon>
        <taxon>Chloroflexota</taxon>
        <taxon>Ktedonobacteria</taxon>
        <taxon>Ktedonobacterales</taxon>
        <taxon>Dictyobacteraceae</taxon>
        <taxon>Dictyobacter</taxon>
    </lineage>
</organism>
<evidence type="ECO:0000259" key="4">
    <source>
        <dbReference type="PROSITE" id="PS01124"/>
    </source>
</evidence>
<dbReference type="SUPFAM" id="SSF46689">
    <property type="entry name" value="Homeodomain-like"/>
    <property type="match status" value="2"/>
</dbReference>
<dbReference type="InterPro" id="IPR009057">
    <property type="entry name" value="Homeodomain-like_sf"/>
</dbReference>
<dbReference type="Gene3D" id="1.10.10.60">
    <property type="entry name" value="Homeodomain-like"/>
    <property type="match status" value="2"/>
</dbReference>
<dbReference type="Gene3D" id="2.60.120.10">
    <property type="entry name" value="Jelly Rolls"/>
    <property type="match status" value="1"/>
</dbReference>
<evidence type="ECO:0000313" key="6">
    <source>
        <dbReference type="Proteomes" id="UP000287188"/>
    </source>
</evidence>
<dbReference type="PANTHER" id="PTHR46796:SF12">
    <property type="entry name" value="HTH-TYPE DNA-BINDING TRANSCRIPTIONAL ACTIVATOR EUTR"/>
    <property type="match status" value="1"/>
</dbReference>
<evidence type="ECO:0000256" key="3">
    <source>
        <dbReference type="ARBA" id="ARBA00023163"/>
    </source>
</evidence>
<gene>
    <name evidence="5" type="ORF">KDK_77770</name>
</gene>
<dbReference type="Pfam" id="PF02311">
    <property type="entry name" value="AraC_binding"/>
    <property type="match status" value="1"/>
</dbReference>
<dbReference type="GO" id="GO:0043565">
    <property type="term" value="F:sequence-specific DNA binding"/>
    <property type="evidence" value="ECO:0007669"/>
    <property type="project" value="InterPro"/>
</dbReference>
<keyword evidence="2" id="KW-0238">DNA-binding</keyword>
<dbReference type="InterPro" id="IPR014710">
    <property type="entry name" value="RmlC-like_jellyroll"/>
</dbReference>
<protein>
    <recommendedName>
        <fullName evidence="4">HTH araC/xylS-type domain-containing protein</fullName>
    </recommendedName>
</protein>
<evidence type="ECO:0000256" key="2">
    <source>
        <dbReference type="ARBA" id="ARBA00023125"/>
    </source>
</evidence>
<dbReference type="SUPFAM" id="SSF51215">
    <property type="entry name" value="Regulatory protein AraC"/>
    <property type="match status" value="1"/>
</dbReference>
<evidence type="ECO:0000256" key="1">
    <source>
        <dbReference type="ARBA" id="ARBA00023015"/>
    </source>
</evidence>
<dbReference type="InterPro" id="IPR037923">
    <property type="entry name" value="HTH-like"/>
</dbReference>
<keyword evidence="1" id="KW-0805">Transcription regulation</keyword>
<dbReference type="RefSeq" id="WP_126557288.1">
    <property type="nucleotide sequence ID" value="NZ_BIFS01000002.1"/>
</dbReference>
<accession>A0A402AY27</accession>
<dbReference type="Pfam" id="PF12833">
    <property type="entry name" value="HTH_18"/>
    <property type="match status" value="1"/>
</dbReference>
<dbReference type="PANTHER" id="PTHR46796">
    <property type="entry name" value="HTH-TYPE TRANSCRIPTIONAL ACTIVATOR RHAS-RELATED"/>
    <property type="match status" value="1"/>
</dbReference>
<proteinExistence type="predicted"/>
<sequence length="315" mass="35962">MSFQRLDYLEVWRKLPIALWHNQDCLLSYGPPTECNGITPSHMDDVYMLLLVCQGKADVLINNTCYPAPPGSLIWMSPDILHVHRAAGQLEFIFMVFAPQYIHQLWQRLLPHEQIPHVAIMPAPKIIEATMRRMVQEAMHQGMAREQLLVLLSHLLSIDTLRLFQRARHQPQHPLFTTEIIPSTEGISAPIAAALTRLRNTYTKDDIQLKQIAMEVGLSLFHFTRRFKHETSLTPGYYLRQLRLNAALHLLLGTHLPLDAIAERCGLGSARHLSDLCQSTFGQSALKLRQANEHNYILNELPAQKIVGNEQRNVL</sequence>
<reference evidence="6" key="1">
    <citation type="submission" date="2018-12" db="EMBL/GenBank/DDBJ databases">
        <title>Tengunoibacter tsumagoiensis gen. nov., sp. nov., Dictyobacter kobayashii sp. nov., D. alpinus sp. nov., and D. joshuensis sp. nov. and description of Dictyobacteraceae fam. nov. within the order Ktedonobacterales isolated from Tengu-no-mugimeshi.</title>
        <authorList>
            <person name="Wang C.M."/>
            <person name="Zheng Y."/>
            <person name="Sakai Y."/>
            <person name="Toyoda A."/>
            <person name="Minakuchi Y."/>
            <person name="Abe K."/>
            <person name="Yokota A."/>
            <person name="Yabe S."/>
        </authorList>
    </citation>
    <scope>NUCLEOTIDE SEQUENCE [LARGE SCALE GENOMIC DNA]</scope>
    <source>
        <strain evidence="6">Uno11</strain>
    </source>
</reference>
<comment type="caution">
    <text evidence="5">The sequence shown here is derived from an EMBL/GenBank/DDBJ whole genome shotgun (WGS) entry which is preliminary data.</text>
</comment>
<dbReference type="AlphaFoldDB" id="A0A402AY27"/>
<dbReference type="OrthoDB" id="345413at2"/>
<keyword evidence="3" id="KW-0804">Transcription</keyword>
<keyword evidence="6" id="KW-1185">Reference proteome</keyword>
<dbReference type="InterPro" id="IPR050204">
    <property type="entry name" value="AraC_XylS_family_regulators"/>
</dbReference>
<dbReference type="Proteomes" id="UP000287188">
    <property type="component" value="Unassembled WGS sequence"/>
</dbReference>
<evidence type="ECO:0000313" key="5">
    <source>
        <dbReference type="EMBL" id="GCE23977.1"/>
    </source>
</evidence>
<dbReference type="EMBL" id="BIFS01000002">
    <property type="protein sequence ID" value="GCE23977.1"/>
    <property type="molecule type" value="Genomic_DNA"/>
</dbReference>
<dbReference type="InterPro" id="IPR003313">
    <property type="entry name" value="AraC-bd"/>
</dbReference>
<dbReference type="GO" id="GO:0003700">
    <property type="term" value="F:DNA-binding transcription factor activity"/>
    <property type="evidence" value="ECO:0007669"/>
    <property type="project" value="InterPro"/>
</dbReference>
<dbReference type="PROSITE" id="PS01124">
    <property type="entry name" value="HTH_ARAC_FAMILY_2"/>
    <property type="match status" value="1"/>
</dbReference>
<dbReference type="InterPro" id="IPR018060">
    <property type="entry name" value="HTH_AraC"/>
</dbReference>
<dbReference type="SMART" id="SM00342">
    <property type="entry name" value="HTH_ARAC"/>
    <property type="match status" value="1"/>
</dbReference>
<name>A0A402AY27_9CHLR</name>
<feature type="domain" description="HTH araC/xylS-type" evidence="4">
    <location>
        <begin position="192"/>
        <end position="291"/>
    </location>
</feature>